<sequence length="205" mass="21944">MIHITHGYALGDRAAATMFADRKRLFVDEMGWDVPVVADRYEIDQYDGPDATYIIARDADGDHIGSLRLLPTLGPHILGDLFPMLTGGAVPRGAAIREATRLCLPTRFDAAERTLLRNRLISAMVDHALDAGITTLTGVVSRAFRDKLMRMGWRGTPLGPPAPIGEMELAAFRIEIDAATPALLAATGIYVPATITAAAPVAVAA</sequence>
<dbReference type="OrthoDB" id="6169313at2"/>
<dbReference type="AlphaFoldDB" id="A0A396RP33"/>
<accession>A0A396RP33</accession>
<dbReference type="RefSeq" id="WP_118863388.1">
    <property type="nucleotide sequence ID" value="NZ_QWLV01000002.1"/>
</dbReference>
<dbReference type="SUPFAM" id="SSF55729">
    <property type="entry name" value="Acyl-CoA N-acyltransferases (Nat)"/>
    <property type="match status" value="1"/>
</dbReference>
<keyword evidence="2 6" id="KW-0808">Transferase</keyword>
<dbReference type="PRINTS" id="PR01549">
    <property type="entry name" value="AUTOINDCRSYN"/>
</dbReference>
<evidence type="ECO:0000313" key="7">
    <source>
        <dbReference type="EMBL" id="RHW18198.1"/>
    </source>
</evidence>
<evidence type="ECO:0000256" key="4">
    <source>
        <dbReference type="ARBA" id="ARBA00022929"/>
    </source>
</evidence>
<evidence type="ECO:0000256" key="3">
    <source>
        <dbReference type="ARBA" id="ARBA00022691"/>
    </source>
</evidence>
<dbReference type="PROSITE" id="PS51187">
    <property type="entry name" value="AUTOINDUCER_SYNTH_2"/>
    <property type="match status" value="1"/>
</dbReference>
<dbReference type="EMBL" id="QWLV01000002">
    <property type="protein sequence ID" value="RHW18198.1"/>
    <property type="molecule type" value="Genomic_DNA"/>
</dbReference>
<dbReference type="Pfam" id="PF00765">
    <property type="entry name" value="Autoind_synth"/>
    <property type="match status" value="1"/>
</dbReference>
<evidence type="ECO:0000256" key="2">
    <source>
        <dbReference type="ARBA" id="ARBA00022679"/>
    </source>
</evidence>
<dbReference type="GO" id="GO:0007165">
    <property type="term" value="P:signal transduction"/>
    <property type="evidence" value="ECO:0007669"/>
    <property type="project" value="TreeGrafter"/>
</dbReference>
<organism evidence="7 8">
    <name type="scientific">Sphingomonas gilva</name>
    <dbReference type="NCBI Taxonomy" id="2305907"/>
    <lineage>
        <taxon>Bacteria</taxon>
        <taxon>Pseudomonadati</taxon>
        <taxon>Pseudomonadota</taxon>
        <taxon>Alphaproteobacteria</taxon>
        <taxon>Sphingomonadales</taxon>
        <taxon>Sphingomonadaceae</taxon>
        <taxon>Sphingomonas</taxon>
    </lineage>
</organism>
<dbReference type="GO" id="GO:0061579">
    <property type="term" value="F:N-acyl homoserine lactone synthase activity"/>
    <property type="evidence" value="ECO:0007669"/>
    <property type="project" value="UniProtKB-UniRule"/>
</dbReference>
<keyword evidence="8" id="KW-1185">Reference proteome</keyword>
<protein>
    <recommendedName>
        <fullName evidence="6">Acyl-homoserine-lactone synthase</fullName>
        <ecNumber evidence="6">2.3.1.184</ecNumber>
    </recommendedName>
    <alternativeName>
        <fullName evidence="6">Autoinducer synthesis protein</fullName>
    </alternativeName>
</protein>
<dbReference type="PANTHER" id="PTHR39322:SF1">
    <property type="entry name" value="ISOVALERYL-HOMOSERINE LACTONE SYNTHASE"/>
    <property type="match status" value="1"/>
</dbReference>
<name>A0A396RP33_9SPHN</name>
<dbReference type="Gene3D" id="3.40.630.30">
    <property type="match status" value="1"/>
</dbReference>
<dbReference type="EC" id="2.3.1.184" evidence="6"/>
<comment type="similarity">
    <text evidence="5 6">Belongs to the autoinducer synthase family.</text>
</comment>
<keyword evidence="1 5" id="KW-0673">Quorum sensing</keyword>
<dbReference type="Proteomes" id="UP000266693">
    <property type="component" value="Unassembled WGS sequence"/>
</dbReference>
<reference evidence="7 8" key="1">
    <citation type="submission" date="2018-08" db="EMBL/GenBank/DDBJ databases">
        <title>The multiple taxonomic identification of Sphingomonas gilva.</title>
        <authorList>
            <person name="Zhu D."/>
            <person name="Zheng S."/>
        </authorList>
    </citation>
    <scope>NUCLEOTIDE SEQUENCE [LARGE SCALE GENOMIC DNA]</scope>
    <source>
        <strain evidence="7 8">ZDH117</strain>
    </source>
</reference>
<keyword evidence="3 6" id="KW-0949">S-adenosyl-L-methionine</keyword>
<dbReference type="InterPro" id="IPR001690">
    <property type="entry name" value="Autoind_synthase"/>
</dbReference>
<comment type="catalytic activity">
    <reaction evidence="6">
        <text>a fatty acyl-[ACP] + S-adenosyl-L-methionine = an N-acyl-L-homoserine lactone + S-methyl-5'-thioadenosine + holo-[ACP] + H(+)</text>
        <dbReference type="Rhea" id="RHEA:10096"/>
        <dbReference type="Rhea" id="RHEA-COMP:9685"/>
        <dbReference type="Rhea" id="RHEA-COMP:14125"/>
        <dbReference type="ChEBI" id="CHEBI:15378"/>
        <dbReference type="ChEBI" id="CHEBI:17509"/>
        <dbReference type="ChEBI" id="CHEBI:55474"/>
        <dbReference type="ChEBI" id="CHEBI:59789"/>
        <dbReference type="ChEBI" id="CHEBI:64479"/>
        <dbReference type="ChEBI" id="CHEBI:138651"/>
        <dbReference type="EC" id="2.3.1.184"/>
    </reaction>
</comment>
<dbReference type="GO" id="GO:0009372">
    <property type="term" value="P:quorum sensing"/>
    <property type="evidence" value="ECO:0007669"/>
    <property type="project" value="UniProtKB-UniRule"/>
</dbReference>
<dbReference type="PANTHER" id="PTHR39322">
    <property type="entry name" value="ACYL-HOMOSERINE-LACTONE SYNTHASE"/>
    <property type="match status" value="1"/>
</dbReference>
<proteinExistence type="inferred from homology"/>
<dbReference type="InterPro" id="IPR016181">
    <property type="entry name" value="Acyl_CoA_acyltransferase"/>
</dbReference>
<comment type="caution">
    <text evidence="7">The sequence shown here is derived from an EMBL/GenBank/DDBJ whole genome shotgun (WGS) entry which is preliminary data.</text>
</comment>
<evidence type="ECO:0000256" key="5">
    <source>
        <dbReference type="PROSITE-ProRule" id="PRU00533"/>
    </source>
</evidence>
<gene>
    <name evidence="7" type="ORF">D1610_06880</name>
</gene>
<evidence type="ECO:0000313" key="8">
    <source>
        <dbReference type="Proteomes" id="UP000266693"/>
    </source>
</evidence>
<evidence type="ECO:0000256" key="1">
    <source>
        <dbReference type="ARBA" id="ARBA00022654"/>
    </source>
</evidence>
<evidence type="ECO:0000256" key="6">
    <source>
        <dbReference type="RuleBase" id="RU361135"/>
    </source>
</evidence>
<keyword evidence="4 5" id="KW-0071">Autoinducer synthesis</keyword>